<evidence type="ECO:0000313" key="10">
    <source>
        <dbReference type="EMBL" id="CZQ59049.1"/>
    </source>
</evidence>
<dbReference type="EMBL" id="LFVP01000002">
    <property type="protein sequence ID" value="KSA80660.1"/>
    <property type="molecule type" value="Genomic_DNA"/>
</dbReference>
<dbReference type="Proteomes" id="UP000251686">
    <property type="component" value="Unassembled WGS sequence"/>
</dbReference>
<dbReference type="EMBL" id="CACTQT010000009">
    <property type="protein sequence ID" value="CAA4380792.1"/>
    <property type="molecule type" value="Genomic_DNA"/>
</dbReference>
<evidence type="ECO:0000313" key="13">
    <source>
        <dbReference type="EMBL" id="KSA80660.1"/>
    </source>
</evidence>
<evidence type="ECO:0000313" key="19">
    <source>
        <dbReference type="Proteomes" id="UP000442782"/>
    </source>
</evidence>
<evidence type="ECO:0000313" key="4">
    <source>
        <dbReference type="EMBL" id="CAA4380792.1"/>
    </source>
</evidence>
<dbReference type="EMBL" id="CACURZ010000013">
    <property type="protein sequence ID" value="CAA6373367.1"/>
    <property type="molecule type" value="Genomic_DNA"/>
</dbReference>
<evidence type="ECO:0000313" key="3">
    <source>
        <dbReference type="EMBL" id="CAA4134944.1"/>
    </source>
</evidence>
<organism evidence="12">
    <name type="scientific">Staphylococcus aureus</name>
    <dbReference type="NCBI Taxonomy" id="1280"/>
    <lineage>
        <taxon>Bacteria</taxon>
        <taxon>Bacillati</taxon>
        <taxon>Bacillota</taxon>
        <taxon>Bacilli</taxon>
        <taxon>Bacillales</taxon>
        <taxon>Staphylococcaceae</taxon>
        <taxon>Staphylococcus</taxon>
    </lineage>
</organism>
<dbReference type="Proteomes" id="UP000459586">
    <property type="component" value="Unassembled WGS sequence"/>
</dbReference>
<evidence type="ECO:0000313" key="6">
    <source>
        <dbReference type="EMBL" id="CAA6106314.1"/>
    </source>
</evidence>
<evidence type="ECO:0000313" key="2">
    <source>
        <dbReference type="EMBL" id="CAA4074831.1"/>
    </source>
</evidence>
<evidence type="ECO:0000313" key="8">
    <source>
        <dbReference type="EMBL" id="CAC5805605.1"/>
    </source>
</evidence>
<dbReference type="EMBL" id="LALQ01000062">
    <property type="protein sequence ID" value="KMR56135.1"/>
    <property type="molecule type" value="Genomic_DNA"/>
</dbReference>
<dbReference type="Proteomes" id="UP000443506">
    <property type="component" value="Unassembled WGS sequence"/>
</dbReference>
<dbReference type="InterPro" id="IPR029100">
    <property type="entry name" value="Ntox50"/>
</dbReference>
<dbReference type="Proteomes" id="UP000443708">
    <property type="component" value="Unassembled WGS sequence"/>
</dbReference>
<dbReference type="Proteomes" id="UP000309390">
    <property type="component" value="Unassembled WGS sequence"/>
</dbReference>
<reference evidence="15" key="8">
    <citation type="submission" date="2023-08" db="EMBL/GenBank/DDBJ databases">
        <authorList>
            <person name="Zhao H."/>
            <person name="Wang X."/>
        </authorList>
    </citation>
    <scope>NUCLEOTIDE SEQUENCE</scope>
    <source>
        <strain evidence="15">NC-4</strain>
    </source>
</reference>
<comment type="caution">
    <text evidence="12">The sequence shown here is derived from an EMBL/GenBank/DDBJ whole genome shotgun (WGS) entry which is preliminary data.</text>
</comment>
<evidence type="ECO:0000313" key="9">
    <source>
        <dbReference type="EMBL" id="CAD7354630.1"/>
    </source>
</evidence>
<dbReference type="EMBL" id="FJNR01000005">
    <property type="protein sequence ID" value="CZQ59049.1"/>
    <property type="molecule type" value="Genomic_DNA"/>
</dbReference>
<reference evidence="13" key="3">
    <citation type="journal article" date="2016" name="J. Infect. Dis.">
        <title>Comparative Genomics of Community-Associated Methicillin-Resistant Staphylococcus aureus Shows the Emergence of Clone ST8-USA300 in Geneva, Switzerland.</title>
        <authorList>
            <person name="Von Dach E."/>
            <person name="Diene S.M."/>
            <person name="Fankhauser C."/>
            <person name="Schrenzel J."/>
            <person name="Harbarth S."/>
            <person name="Francois P."/>
        </authorList>
    </citation>
    <scope>NUCLEOTIDE SEQUENCE</scope>
    <source>
        <strain evidence="13">MRSA_S26</strain>
    </source>
</reference>
<sequence>MLEMISNGKMTMKLNNVKQKRHILCTNEYNNKKNNSSLLPSYTIIDSNESEKMTKKEFIDIPVLFDDEGNFRIKQVIDYKKIIGKSYVNGKYIETKLGKVHYSKTGFHVVPYIKKE</sequence>
<dbReference type="Proteomes" id="UP000442696">
    <property type="component" value="Unassembled WGS sequence"/>
</dbReference>
<proteinExistence type="predicted"/>
<dbReference type="EMBL" id="LALJ01000013">
    <property type="protein sequence ID" value="KMR36539.1"/>
    <property type="molecule type" value="Genomic_DNA"/>
</dbReference>
<dbReference type="AlphaFoldDB" id="X5E2L2"/>
<reference evidence="15" key="6">
    <citation type="journal article" date="2021" name="Front Med (Lausanne)">
        <title>The Prevalence and Determinants of Fusidic Acid Resistance Among Methicillin-Resistant Staphylococcus aureus Clinical Isolates in China.</title>
        <authorList>
            <person name="Zhao H."/>
            <person name="Wang X."/>
            <person name="Wang B."/>
            <person name="Xu Y."/>
            <person name="Rao L."/>
            <person name="Wan B."/>
            <person name="Guo Y."/>
            <person name="Wu X."/>
            <person name="Yu J."/>
            <person name="Chen L."/>
            <person name="Li M."/>
            <person name="Yu F."/>
        </authorList>
    </citation>
    <scope>NUCLEOTIDE SEQUENCE</scope>
    <source>
        <strain evidence="15">NC-4</strain>
    </source>
</reference>
<dbReference type="EMBL" id="CAIGXB010000009">
    <property type="protein sequence ID" value="CAC5805605.1"/>
    <property type="molecule type" value="Genomic_DNA"/>
</dbReference>
<reference evidence="14" key="7">
    <citation type="submission" date="2021-08" db="EMBL/GenBank/DDBJ databases">
        <title>Whole-genome sequencing of local methicillin-resistant S. aureus strain Lr2.</title>
        <authorList>
            <person name="Ali A."/>
            <person name="Ullah N."/>
        </authorList>
    </citation>
    <scope>NUCLEOTIDE SEQUENCE</scope>
    <source>
        <strain evidence="14">Lr2</strain>
    </source>
</reference>
<evidence type="ECO:0000313" key="21">
    <source>
        <dbReference type="Proteomes" id="UP000443708"/>
    </source>
</evidence>
<feature type="domain" description="Bacterial toxin 50" evidence="1">
    <location>
        <begin position="14"/>
        <end position="111"/>
    </location>
</feature>
<dbReference type="EMBL" id="CACUNS010000012">
    <property type="protein sequence ID" value="CAA6106314.1"/>
    <property type="molecule type" value="Genomic_DNA"/>
</dbReference>
<evidence type="ECO:0000313" key="22">
    <source>
        <dbReference type="Proteomes" id="UP000459586"/>
    </source>
</evidence>
<reference evidence="10" key="4">
    <citation type="submission" date="2016-02" db="EMBL/GenBank/DDBJ databases">
        <authorList>
            <consortium name="Pathogen Informatics"/>
        </authorList>
    </citation>
    <scope>NUCLEOTIDE SEQUENCE</scope>
    <source>
        <strain evidence="10">1943STDY5698364</strain>
        <strain evidence="9">NCTC13131</strain>
        <strain evidence="2 21">S040_N01_C01</strain>
        <strain evidence="3 19">S087_N01_C01</strain>
        <strain evidence="8 24">SG160</strain>
        <strain evidence="6 23">T012_N10_C04</strain>
        <strain evidence="4 18">T012_N16_C08</strain>
        <strain evidence="5 20">T065_N03_C06</strain>
        <strain evidence="7 22">T197_A02_C01</strain>
    </source>
</reference>
<evidence type="ECO:0000313" key="23">
    <source>
        <dbReference type="Proteomes" id="UP000459702"/>
    </source>
</evidence>
<protein>
    <submittedName>
        <fullName evidence="2">Phage minor head protein</fullName>
    </submittedName>
    <submittedName>
        <fullName evidence="15">Polymorphic toxin type 50 domain-containing protein</fullName>
    </submittedName>
</protein>
<dbReference type="Pfam" id="PF15542">
    <property type="entry name" value="Ntox50"/>
    <property type="match status" value="1"/>
</dbReference>
<reference evidence="16 17" key="5">
    <citation type="submission" date="2018-06" db="EMBL/GenBank/DDBJ databases">
        <authorList>
            <consortium name="Pathogen Informatics"/>
            <person name="Doyle S."/>
        </authorList>
    </citation>
    <scope>NUCLEOTIDE SEQUENCE [LARGE SCALE GENOMIC DNA]</scope>
    <source>
        <strain evidence="16 17">EOE047</strain>
    </source>
</reference>
<evidence type="ECO:0000313" key="16">
    <source>
        <dbReference type="EMBL" id="SRC20344.1"/>
    </source>
</evidence>
<dbReference type="RefSeq" id="WP_000891995.1">
    <property type="nucleotide sequence ID" value="NC_021670.1"/>
</dbReference>
<dbReference type="EMBL" id="CACTOE010000011">
    <property type="protein sequence ID" value="CAA4134944.1"/>
    <property type="molecule type" value="Genomic_DNA"/>
</dbReference>
<evidence type="ECO:0000313" key="20">
    <source>
        <dbReference type="Proteomes" id="UP000443506"/>
    </source>
</evidence>
<dbReference type="EMBL" id="CACTPI010000001">
    <property type="protein sequence ID" value="CAA4074831.1"/>
    <property type="molecule type" value="Genomic_DNA"/>
</dbReference>
<evidence type="ECO:0000313" key="14">
    <source>
        <dbReference type="EMBL" id="MBX8594418.1"/>
    </source>
</evidence>
<dbReference type="EMBL" id="JAIGOF010000008">
    <property type="protein sequence ID" value="MBX8594418.1"/>
    <property type="molecule type" value="Genomic_DNA"/>
</dbReference>
<reference evidence="13" key="2">
    <citation type="submission" date="2015-06" db="EMBL/GenBank/DDBJ databases">
        <authorList>
            <person name="Diene S.M."/>
            <person name="Von Dach E."/>
            <person name="Fankhauser C."/>
            <person name="Schrenzel J."/>
            <person name="Harbarth S."/>
            <person name="Francois P."/>
        </authorList>
    </citation>
    <scope>NUCLEOTIDE SEQUENCE</scope>
    <source>
        <strain evidence="13">MRSA_S26</strain>
    </source>
</reference>
<evidence type="ECO:0000313" key="5">
    <source>
        <dbReference type="EMBL" id="CAA4695128.1"/>
    </source>
</evidence>
<evidence type="ECO:0000259" key="1">
    <source>
        <dbReference type="Pfam" id="PF15542"/>
    </source>
</evidence>
<dbReference type="Proteomes" id="UP000249918">
    <property type="component" value="Unassembled WGS sequence"/>
</dbReference>
<dbReference type="EMBL" id="UDJK01000001">
    <property type="protein sequence ID" value="SRC20344.1"/>
    <property type="molecule type" value="Genomic_DNA"/>
</dbReference>
<name>X5E2L2_STAAU</name>
<evidence type="ECO:0000313" key="15">
    <source>
        <dbReference type="EMBL" id="MCE3362831.1"/>
    </source>
</evidence>
<accession>X5E2L2</accession>
<evidence type="ECO:0000313" key="7">
    <source>
        <dbReference type="EMBL" id="CAA6373367.1"/>
    </source>
</evidence>
<dbReference type="EMBL" id="CACTWD010000013">
    <property type="protein sequence ID" value="CAA4695128.1"/>
    <property type="molecule type" value="Genomic_DNA"/>
</dbReference>
<dbReference type="Proteomes" id="UP000052129">
    <property type="component" value="Unassembled WGS sequence"/>
</dbReference>
<evidence type="ECO:0000313" key="11">
    <source>
        <dbReference type="EMBL" id="KMR36539.1"/>
    </source>
</evidence>
<evidence type="ECO:0000313" key="12">
    <source>
        <dbReference type="EMBL" id="KMR56135.1"/>
    </source>
</evidence>
<dbReference type="Proteomes" id="UP000070985">
    <property type="component" value="Unassembled WGS sequence"/>
</dbReference>
<reference evidence="12" key="1">
    <citation type="journal article" date="2015" name="J. Infect. Dis.">
        <title>Parallel Epidemics of Community-Associated Methicillin-Resistant Staphylococcus aureus USA300 Infection in North and South America.</title>
        <authorList>
            <person name="Planet P.J."/>
            <person name="Diaz L."/>
            <person name="Kolokotronis S.O."/>
            <person name="Narechania A."/>
            <person name="Reyes J."/>
            <person name="Xing G."/>
            <person name="Rincon S."/>
            <person name="Smith H."/>
            <person name="Panesso D."/>
            <person name="Ryan C."/>
            <person name="Smith D.P."/>
            <person name="Guzman M."/>
            <person name="Zurita J."/>
            <person name="Sebra R."/>
            <person name="Deikus G."/>
            <person name="Nolan R.L."/>
            <person name="Tenover F.C."/>
            <person name="Weinstock G.M."/>
            <person name="Robinson D.A."/>
            <person name="Arias C.A."/>
        </authorList>
    </citation>
    <scope>NUCLEOTIDE SEQUENCE</scope>
    <source>
        <strain evidence="11">CA15</strain>
        <strain evidence="12">M121</strain>
    </source>
</reference>
<dbReference type="KEGG" id="saur:SABB_00192"/>
<accession>A0A1E8WW81</accession>
<dbReference type="Proteomes" id="UP000442782">
    <property type="component" value="Unassembled WGS sequence"/>
</dbReference>
<evidence type="ECO:0000313" key="17">
    <source>
        <dbReference type="Proteomes" id="UP000249918"/>
    </source>
</evidence>
<evidence type="ECO:0000313" key="18">
    <source>
        <dbReference type="Proteomes" id="UP000442696"/>
    </source>
</evidence>
<dbReference type="Proteomes" id="UP000459702">
    <property type="component" value="Unassembled WGS sequence"/>
</dbReference>
<dbReference type="Proteomes" id="UP001200271">
    <property type="component" value="Unassembled WGS sequence"/>
</dbReference>
<dbReference type="EMBL" id="JAIUEN010000087">
    <property type="protein sequence ID" value="MCE3362831.1"/>
    <property type="molecule type" value="Genomic_DNA"/>
</dbReference>
<dbReference type="Proteomes" id="UP000505390">
    <property type="component" value="Unassembled WGS sequence"/>
</dbReference>
<evidence type="ECO:0000313" key="24">
    <source>
        <dbReference type="Proteomes" id="UP000505390"/>
    </source>
</evidence>
<gene>
    <name evidence="13" type="ORF">ACR79_02835</name>
    <name evidence="14" type="ORF">E1948_07345</name>
    <name evidence="12" type="ORF">EP54_12470</name>
    <name evidence="11" type="ORF">EQ90_07610</name>
    <name evidence="10" type="ORF">ERS391062_01078</name>
    <name evidence="15" type="ORF">LB359_10865</name>
    <name evidence="9" type="ORF">NCTC13131_02178</name>
    <name evidence="3" type="ORF">SAMEA1029512_01794</name>
    <name evidence="2" type="ORF">SAMEA1029528_00103</name>
    <name evidence="16" type="ORF">SAMEA1466929_00007</name>
    <name evidence="4" type="ORF">SAMEA2078260_01752</name>
    <name evidence="6" type="ORF">SAMEA2078588_02070</name>
    <name evidence="7" type="ORF">SAMEA2080344_02136</name>
    <name evidence="5" type="ORF">SAMEA2081063_02060</name>
    <name evidence="8" type="ORF">SAMEA4008575_02276</name>
</gene>
<dbReference type="EMBL" id="UAUZ02000003">
    <property type="protein sequence ID" value="CAD7354630.1"/>
    <property type="molecule type" value="Genomic_DNA"/>
</dbReference>